<dbReference type="PROSITE" id="PS51349">
    <property type="entry name" value="FMN_HYDROXY_ACID_DH_2"/>
    <property type="match status" value="1"/>
</dbReference>
<keyword evidence="8" id="KW-1185">Reference proteome</keyword>
<organism evidence="7 8">
    <name type="scientific">Arthrobacter bambusae</name>
    <dbReference type="NCBI Taxonomy" id="1338426"/>
    <lineage>
        <taxon>Bacteria</taxon>
        <taxon>Bacillati</taxon>
        <taxon>Actinomycetota</taxon>
        <taxon>Actinomycetes</taxon>
        <taxon>Micrococcales</taxon>
        <taxon>Micrococcaceae</taxon>
        <taxon>Arthrobacter</taxon>
    </lineage>
</organism>
<keyword evidence="2" id="KW-0285">Flavoprotein</keyword>
<evidence type="ECO:0000256" key="2">
    <source>
        <dbReference type="ARBA" id="ARBA00022630"/>
    </source>
</evidence>
<dbReference type="PANTHER" id="PTHR10578">
    <property type="entry name" value="S -2-HYDROXY-ACID OXIDASE-RELATED"/>
    <property type="match status" value="1"/>
</dbReference>
<evidence type="ECO:0000256" key="3">
    <source>
        <dbReference type="ARBA" id="ARBA00022643"/>
    </source>
</evidence>
<dbReference type="InterPro" id="IPR000262">
    <property type="entry name" value="FMN-dep_DH"/>
</dbReference>
<keyword evidence="4 7" id="KW-0560">Oxidoreductase</keyword>
<dbReference type="InterPro" id="IPR012133">
    <property type="entry name" value="Alpha-hydoxy_acid_DH_FMN"/>
</dbReference>
<feature type="domain" description="FMN hydroxy acid dehydrogenase" evidence="6">
    <location>
        <begin position="27"/>
        <end position="404"/>
    </location>
</feature>
<evidence type="ECO:0000259" key="6">
    <source>
        <dbReference type="PROSITE" id="PS51349"/>
    </source>
</evidence>
<proteinExistence type="inferred from homology"/>
<evidence type="ECO:0000256" key="5">
    <source>
        <dbReference type="ARBA" id="ARBA00024042"/>
    </source>
</evidence>
<dbReference type="PIRSF" id="PIRSF000138">
    <property type="entry name" value="Al-hdrx_acd_dh"/>
    <property type="match status" value="1"/>
</dbReference>
<dbReference type="Pfam" id="PF01070">
    <property type="entry name" value="FMN_dh"/>
    <property type="match status" value="1"/>
</dbReference>
<dbReference type="Gene3D" id="3.20.20.70">
    <property type="entry name" value="Aldolase class I"/>
    <property type="match status" value="1"/>
</dbReference>
<comment type="caution">
    <text evidence="7">The sequence shown here is derived from an EMBL/GenBank/DDBJ whole genome shotgun (WGS) entry which is preliminary data.</text>
</comment>
<dbReference type="PROSITE" id="PS00557">
    <property type="entry name" value="FMN_HYDROXY_ACID_DH_1"/>
    <property type="match status" value="1"/>
</dbReference>
<evidence type="ECO:0000256" key="4">
    <source>
        <dbReference type="ARBA" id="ARBA00023002"/>
    </source>
</evidence>
<accession>A0ABV2P0X4</accession>
<dbReference type="PANTHER" id="PTHR10578:SF107">
    <property type="entry name" value="2-HYDROXYACID OXIDASE 1"/>
    <property type="match status" value="1"/>
</dbReference>
<dbReference type="InterPro" id="IPR013785">
    <property type="entry name" value="Aldolase_TIM"/>
</dbReference>
<dbReference type="GeneID" id="92751137"/>
<comment type="cofactor">
    <cofactor evidence="1">
        <name>FMN</name>
        <dbReference type="ChEBI" id="CHEBI:58210"/>
    </cofactor>
</comment>
<sequence length="426" mass="46169">MERQLPSINGLRELLHFKPIDLNRRRARLNSASTIKDLRRIALRRTPRAAFEYVDGGSFDETTQRRNREVFEHVELVPRVLRDVTTVDLSGSIAGSNFAMPVGIAPTGLTRLMHAEGEMAGARAAEKAGIPFALSTMGTTSIEDVASAAPLGLHWFQLYLWKDRNRSLALIERAASSGYTALMVTVDTPVGGARNRDIKNGMTLPPSLSLKTVLDASYRPEWWINFLTTAPLAFANFDSSHGSVTEQANGMFDASLDFNDIAWLRENWHGKLIVKGIQTPDDAERAIAAGADALVISNHGGRQLDRAPVPFLSLPVIRQRVGTEAQIILDSGIMSGGDIIASIAAGANFTLIGRAYLYGLMAGGQEGVERALSILASEMTIVMQLMGITNLAELTPQHIRAYPTLAPLHSKGPQILGAKAPSPKVT</sequence>
<reference evidence="7 8" key="1">
    <citation type="submission" date="2024-06" db="EMBL/GenBank/DDBJ databases">
        <title>Sorghum-associated microbial communities from plants grown in Nebraska, USA.</title>
        <authorList>
            <person name="Schachtman D."/>
        </authorList>
    </citation>
    <scope>NUCLEOTIDE SEQUENCE [LARGE SCALE GENOMIC DNA]</scope>
    <source>
        <strain evidence="7 8">3552</strain>
    </source>
</reference>
<keyword evidence="3" id="KW-0288">FMN</keyword>
<dbReference type="Proteomes" id="UP001549307">
    <property type="component" value="Unassembled WGS sequence"/>
</dbReference>
<dbReference type="InterPro" id="IPR008259">
    <property type="entry name" value="FMN_hydac_DH_AS"/>
</dbReference>
<dbReference type="CDD" id="cd02809">
    <property type="entry name" value="alpha_hydroxyacid_oxid_FMN"/>
    <property type="match status" value="1"/>
</dbReference>
<evidence type="ECO:0000313" key="8">
    <source>
        <dbReference type="Proteomes" id="UP001549307"/>
    </source>
</evidence>
<protein>
    <submittedName>
        <fullName evidence="7">L-lactate dehydrogenase (Cytochrome)</fullName>
        <ecNumber evidence="7">1.1.2.3</ecNumber>
    </submittedName>
</protein>
<dbReference type="SUPFAM" id="SSF51395">
    <property type="entry name" value="FMN-linked oxidoreductases"/>
    <property type="match status" value="1"/>
</dbReference>
<dbReference type="GO" id="GO:0004460">
    <property type="term" value="F:L-lactate dehydrogenase (cytochrome) activity"/>
    <property type="evidence" value="ECO:0007669"/>
    <property type="project" value="UniProtKB-EC"/>
</dbReference>
<comment type="similarity">
    <text evidence="5">Belongs to the FMN-dependent alpha-hydroxy acid dehydrogenase family.</text>
</comment>
<evidence type="ECO:0000256" key="1">
    <source>
        <dbReference type="ARBA" id="ARBA00001917"/>
    </source>
</evidence>
<evidence type="ECO:0000313" key="7">
    <source>
        <dbReference type="EMBL" id="MET4538400.1"/>
    </source>
</evidence>
<name>A0ABV2P0X4_9MICC</name>
<gene>
    <name evidence="7" type="ORF">ABIE37_000155</name>
</gene>
<dbReference type="EMBL" id="JBEPSN010000001">
    <property type="protein sequence ID" value="MET4538400.1"/>
    <property type="molecule type" value="Genomic_DNA"/>
</dbReference>
<dbReference type="EC" id="1.1.2.3" evidence="7"/>
<dbReference type="RefSeq" id="WP_354225779.1">
    <property type="nucleotide sequence ID" value="NZ_JBEPSN010000001.1"/>
</dbReference>
<dbReference type="InterPro" id="IPR037396">
    <property type="entry name" value="FMN_HAD"/>
</dbReference>